<feature type="active site" description="Acyl-ester intermediate" evidence="5">
    <location>
        <position position="222"/>
    </location>
</feature>
<dbReference type="AlphaFoldDB" id="A0A914B5H2"/>
<dbReference type="PRINTS" id="PR00878">
    <property type="entry name" value="CHOLNESTRASE"/>
</dbReference>
<evidence type="ECO:0000259" key="7">
    <source>
        <dbReference type="Pfam" id="PF00135"/>
    </source>
</evidence>
<sequence>MSRYTFLLFMLGKSLIVLSFLAVVRSQPRVTVEQGVIEGTTETFKEDEFTGAGGTKVDVFKGIPFAEPPLGQLRFKPPMEKAAWGEEVYDATFFRPACLQDPFYAFTLGFETDENCLHLNIFAPNKSVEGGAAVMVWIHGGGFTFGSAIERVYNGLPLAAVGEVIVVTVNYRLGVFGFLSTDDEVSPGNVALLDTVLALEWVQQNIEVFGGNKERVTIFGESAGAVLVGFLVLSEMANGLFSQAIVESGGSISQEVGPLTEEGDKVLRQRAFQLGETVGCSKSDSAALISCLQEVDGNGLIQAQLAVYDRMYPNVDGTFLTMTPLDAYASGTYNHVPMLIGTNADEGTLFFAFNPLFVEYLTDKEPPRVNRTVFDALLVSTFKMFALYDKAVFDATEMRYIDWSQAGYEDADYFRSMVEFSGDWLFTCNVDKLARLHARENRVYRYLMTHVPTVSYYSFQGVTPGWIGAGHAEELTFVFGAAFVPGNPSANLTDAEKVFSVKFMKLWTNFAKTGNTSEESAGSPPISDEYIWPLFSSPDLEYKVLDLNLTTSRALKSDQCYFWNNYVEQLRTLLGDLDEVERDWRQSFETWKNTDIADWREEFNKYKATTDNN</sequence>
<evidence type="ECO:0000256" key="2">
    <source>
        <dbReference type="ARBA" id="ARBA00022487"/>
    </source>
</evidence>
<keyword evidence="4" id="KW-1015">Disulfide bond</keyword>
<dbReference type="GO" id="GO:0003990">
    <property type="term" value="F:acetylcholinesterase activity"/>
    <property type="evidence" value="ECO:0007669"/>
    <property type="project" value="TreeGrafter"/>
</dbReference>
<keyword evidence="3 6" id="KW-0378">Hydrolase</keyword>
<dbReference type="OMA" id="GEDFWPL"/>
<dbReference type="InterPro" id="IPR029058">
    <property type="entry name" value="AB_hydrolase_fold"/>
</dbReference>
<dbReference type="EnsemblMetazoa" id="XM_038215410.1">
    <property type="protein sequence ID" value="XP_038071338.1"/>
    <property type="gene ID" value="LOC119740190"/>
</dbReference>
<keyword evidence="9" id="KW-1185">Reference proteome</keyword>
<reference evidence="8" key="1">
    <citation type="submission" date="2022-11" db="UniProtKB">
        <authorList>
            <consortium name="EnsemblMetazoa"/>
        </authorList>
    </citation>
    <scope>IDENTIFICATION</scope>
</reference>
<dbReference type="PANTHER" id="PTHR43918">
    <property type="entry name" value="ACETYLCHOLINESTERASE"/>
    <property type="match status" value="1"/>
</dbReference>
<protein>
    <recommendedName>
        <fullName evidence="6">Carboxylic ester hydrolase</fullName>
        <ecNumber evidence="6">3.1.1.-</ecNumber>
    </recommendedName>
</protein>
<evidence type="ECO:0000256" key="3">
    <source>
        <dbReference type="ARBA" id="ARBA00022801"/>
    </source>
</evidence>
<dbReference type="InterPro" id="IPR000997">
    <property type="entry name" value="Cholinesterase"/>
</dbReference>
<keyword evidence="2" id="KW-0719">Serine esterase</keyword>
<evidence type="ECO:0000256" key="4">
    <source>
        <dbReference type="ARBA" id="ARBA00023157"/>
    </source>
</evidence>
<evidence type="ECO:0000256" key="5">
    <source>
        <dbReference type="PIRSR" id="PIRSR600997-1"/>
    </source>
</evidence>
<dbReference type="InterPro" id="IPR050654">
    <property type="entry name" value="AChE-related_enzymes"/>
</dbReference>
<proteinExistence type="inferred from homology"/>
<accession>A0A914B5H2</accession>
<dbReference type="OrthoDB" id="408631at2759"/>
<dbReference type="SUPFAM" id="SSF53474">
    <property type="entry name" value="alpha/beta-Hydrolases"/>
    <property type="match status" value="1"/>
</dbReference>
<evidence type="ECO:0000313" key="9">
    <source>
        <dbReference type="Proteomes" id="UP000887568"/>
    </source>
</evidence>
<dbReference type="Pfam" id="PF00135">
    <property type="entry name" value="COesterase"/>
    <property type="match status" value="1"/>
</dbReference>
<comment type="similarity">
    <text evidence="1 6">Belongs to the type-B carboxylesterase/lipase family.</text>
</comment>
<dbReference type="GeneID" id="119740190"/>
<dbReference type="RefSeq" id="XP_038071338.1">
    <property type="nucleotide sequence ID" value="XM_038215410.1"/>
</dbReference>
<dbReference type="InterPro" id="IPR019826">
    <property type="entry name" value="Carboxylesterase_B_AS"/>
</dbReference>
<dbReference type="PANTHER" id="PTHR43918:SF4">
    <property type="entry name" value="CARBOXYLIC ESTER HYDROLASE"/>
    <property type="match status" value="1"/>
</dbReference>
<dbReference type="GO" id="GO:0005886">
    <property type="term" value="C:plasma membrane"/>
    <property type="evidence" value="ECO:0007669"/>
    <property type="project" value="TreeGrafter"/>
</dbReference>
<dbReference type="Gene3D" id="3.40.50.1820">
    <property type="entry name" value="alpha/beta hydrolase"/>
    <property type="match status" value="1"/>
</dbReference>
<feature type="signal peptide" evidence="6">
    <location>
        <begin position="1"/>
        <end position="26"/>
    </location>
</feature>
<evidence type="ECO:0000256" key="1">
    <source>
        <dbReference type="ARBA" id="ARBA00005964"/>
    </source>
</evidence>
<keyword evidence="6" id="KW-0732">Signal</keyword>
<feature type="active site" description="Charge relay system" evidence="5">
    <location>
        <position position="471"/>
    </location>
</feature>
<feature type="domain" description="Carboxylesterase type B" evidence="7">
    <location>
        <begin position="27"/>
        <end position="563"/>
    </location>
</feature>
<dbReference type="PROSITE" id="PS00122">
    <property type="entry name" value="CARBOXYLESTERASE_B_1"/>
    <property type="match status" value="1"/>
</dbReference>
<dbReference type="GO" id="GO:0019695">
    <property type="term" value="P:choline metabolic process"/>
    <property type="evidence" value="ECO:0007669"/>
    <property type="project" value="TreeGrafter"/>
</dbReference>
<evidence type="ECO:0000256" key="6">
    <source>
        <dbReference type="RuleBase" id="RU361235"/>
    </source>
</evidence>
<feature type="chain" id="PRO_5038161815" description="Carboxylic ester hydrolase" evidence="6">
    <location>
        <begin position="27"/>
        <end position="613"/>
    </location>
</feature>
<dbReference type="GO" id="GO:0006581">
    <property type="term" value="P:acetylcholine catabolic process"/>
    <property type="evidence" value="ECO:0007669"/>
    <property type="project" value="TreeGrafter"/>
</dbReference>
<dbReference type="Proteomes" id="UP000887568">
    <property type="component" value="Unplaced"/>
</dbReference>
<name>A0A914B5H2_PATMI</name>
<dbReference type="EC" id="3.1.1.-" evidence="6"/>
<organism evidence="8 9">
    <name type="scientific">Patiria miniata</name>
    <name type="common">Bat star</name>
    <name type="synonym">Asterina miniata</name>
    <dbReference type="NCBI Taxonomy" id="46514"/>
    <lineage>
        <taxon>Eukaryota</taxon>
        <taxon>Metazoa</taxon>
        <taxon>Echinodermata</taxon>
        <taxon>Eleutherozoa</taxon>
        <taxon>Asterozoa</taxon>
        <taxon>Asteroidea</taxon>
        <taxon>Valvatacea</taxon>
        <taxon>Valvatida</taxon>
        <taxon>Asterinidae</taxon>
        <taxon>Patiria</taxon>
    </lineage>
</organism>
<dbReference type="GO" id="GO:0005615">
    <property type="term" value="C:extracellular space"/>
    <property type="evidence" value="ECO:0007669"/>
    <property type="project" value="TreeGrafter"/>
</dbReference>
<feature type="active site" description="Charge relay system" evidence="5">
    <location>
        <position position="346"/>
    </location>
</feature>
<dbReference type="InterPro" id="IPR002018">
    <property type="entry name" value="CarbesteraseB"/>
</dbReference>
<evidence type="ECO:0000313" key="8">
    <source>
        <dbReference type="EnsemblMetazoa" id="XP_038071338.1"/>
    </source>
</evidence>